<name>A0ABR7GJG3_9FIRM</name>
<gene>
    <name evidence="5" type="ORF">H8S02_00655</name>
</gene>
<evidence type="ECO:0000313" key="6">
    <source>
        <dbReference type="Proteomes" id="UP000641741"/>
    </source>
</evidence>
<dbReference type="PANTHER" id="PTHR42756:SF1">
    <property type="entry name" value="TRANSCRIPTIONAL REPRESSOR OF EMRAB OPERON"/>
    <property type="match status" value="1"/>
</dbReference>
<evidence type="ECO:0000256" key="2">
    <source>
        <dbReference type="ARBA" id="ARBA00023125"/>
    </source>
</evidence>
<evidence type="ECO:0000259" key="4">
    <source>
        <dbReference type="PROSITE" id="PS50995"/>
    </source>
</evidence>
<dbReference type="InterPro" id="IPR036390">
    <property type="entry name" value="WH_DNA-bd_sf"/>
</dbReference>
<dbReference type="RefSeq" id="WP_158577047.1">
    <property type="nucleotide sequence ID" value="NZ_JACOPK010000001.1"/>
</dbReference>
<proteinExistence type="predicted"/>
<dbReference type="PRINTS" id="PR00598">
    <property type="entry name" value="HTHMARR"/>
</dbReference>
<dbReference type="SMART" id="SM00347">
    <property type="entry name" value="HTH_MARR"/>
    <property type="match status" value="1"/>
</dbReference>
<dbReference type="PROSITE" id="PS50995">
    <property type="entry name" value="HTH_MARR_2"/>
    <property type="match status" value="1"/>
</dbReference>
<dbReference type="Gene3D" id="1.10.10.10">
    <property type="entry name" value="Winged helix-like DNA-binding domain superfamily/Winged helix DNA-binding domain"/>
    <property type="match status" value="1"/>
</dbReference>
<dbReference type="InterPro" id="IPR000835">
    <property type="entry name" value="HTH_MarR-typ"/>
</dbReference>
<dbReference type="PANTHER" id="PTHR42756">
    <property type="entry name" value="TRANSCRIPTIONAL REGULATOR, MARR"/>
    <property type="match status" value="1"/>
</dbReference>
<accession>A0ABR7GJG3</accession>
<evidence type="ECO:0000313" key="5">
    <source>
        <dbReference type="EMBL" id="MBC5694468.1"/>
    </source>
</evidence>
<dbReference type="Proteomes" id="UP000641741">
    <property type="component" value="Unassembled WGS sequence"/>
</dbReference>
<organism evidence="5 6">
    <name type="scientific">Agathobaculum hominis</name>
    <dbReference type="NCBI Taxonomy" id="2763014"/>
    <lineage>
        <taxon>Bacteria</taxon>
        <taxon>Bacillati</taxon>
        <taxon>Bacillota</taxon>
        <taxon>Clostridia</taxon>
        <taxon>Eubacteriales</taxon>
        <taxon>Butyricicoccaceae</taxon>
        <taxon>Agathobaculum</taxon>
    </lineage>
</organism>
<feature type="domain" description="HTH marR-type" evidence="4">
    <location>
        <begin position="1"/>
        <end position="139"/>
    </location>
</feature>
<keyword evidence="2" id="KW-0238">DNA-binding</keyword>
<sequence length="154" mass="17117">MADAQQINDFLVDAFGRINKIEERAMTTGLGSAISITEIHIIEKIGLSEPARMSEIAHMLGVTLATMTVACDKLEGKGLVRRARSRSDRRVVQVTLTPRGRAVYEYHRAFHERMISSILDTLSPEQSTVLAQSLEKLQDFFLREEAAAEGENNG</sequence>
<dbReference type="InterPro" id="IPR036388">
    <property type="entry name" value="WH-like_DNA-bd_sf"/>
</dbReference>
<keyword evidence="6" id="KW-1185">Reference proteome</keyword>
<comment type="caution">
    <text evidence="5">The sequence shown here is derived from an EMBL/GenBank/DDBJ whole genome shotgun (WGS) entry which is preliminary data.</text>
</comment>
<reference evidence="5 6" key="1">
    <citation type="submission" date="2020-08" db="EMBL/GenBank/DDBJ databases">
        <title>Genome public.</title>
        <authorList>
            <person name="Liu C."/>
            <person name="Sun Q."/>
        </authorList>
    </citation>
    <scope>NUCLEOTIDE SEQUENCE [LARGE SCALE GENOMIC DNA]</scope>
    <source>
        <strain evidence="5 6">M2</strain>
    </source>
</reference>
<dbReference type="EMBL" id="JACOPK010000001">
    <property type="protein sequence ID" value="MBC5694468.1"/>
    <property type="molecule type" value="Genomic_DNA"/>
</dbReference>
<keyword evidence="3" id="KW-0804">Transcription</keyword>
<evidence type="ECO:0000256" key="3">
    <source>
        <dbReference type="ARBA" id="ARBA00023163"/>
    </source>
</evidence>
<keyword evidence="1" id="KW-0805">Transcription regulation</keyword>
<dbReference type="SUPFAM" id="SSF46785">
    <property type="entry name" value="Winged helix' DNA-binding domain"/>
    <property type="match status" value="1"/>
</dbReference>
<dbReference type="Pfam" id="PF01047">
    <property type="entry name" value="MarR"/>
    <property type="match status" value="1"/>
</dbReference>
<protein>
    <submittedName>
        <fullName evidence="5">MarR family transcriptional regulator</fullName>
    </submittedName>
</protein>
<evidence type="ECO:0000256" key="1">
    <source>
        <dbReference type="ARBA" id="ARBA00023015"/>
    </source>
</evidence>